<keyword evidence="1" id="KW-0464">Manganese</keyword>
<protein>
    <recommendedName>
        <fullName evidence="1">Fanconi-associated nuclease</fullName>
        <ecNumber evidence="1">3.1.4.1</ecNumber>
    </recommendedName>
</protein>
<comment type="similarity">
    <text evidence="1">Belongs to the FAN1 family.</text>
</comment>
<comment type="catalytic activity">
    <reaction evidence="1">
        <text>Hydrolytically removes 5'-nucleotides successively from the 3'-hydroxy termini of 3'-hydroxy-terminated oligonucleotides.</text>
        <dbReference type="EC" id="3.1.4.1"/>
    </reaction>
</comment>
<comment type="cofactor">
    <cofactor evidence="1">
        <name>Mg(2+)</name>
        <dbReference type="ChEBI" id="CHEBI:18420"/>
    </cofactor>
    <cofactor evidence="1">
        <name>Mn(2+)</name>
        <dbReference type="ChEBI" id="CHEBI:29035"/>
    </cofactor>
</comment>
<dbReference type="GO" id="GO:0005634">
    <property type="term" value="C:nucleus"/>
    <property type="evidence" value="ECO:0007669"/>
    <property type="project" value="UniProtKB-SubCell"/>
</dbReference>
<dbReference type="EMBL" id="GAIX01011302">
    <property type="protein sequence ID" value="JAA81258.1"/>
    <property type="molecule type" value="Transcribed_RNA"/>
</dbReference>
<keyword evidence="1" id="KW-0227">DNA damage</keyword>
<keyword evidence="1" id="KW-0234">DNA repair</keyword>
<keyword evidence="1" id="KW-0479">Metal-binding</keyword>
<dbReference type="PANTHER" id="PTHR15749:SF4">
    <property type="entry name" value="FANCONI-ASSOCIATED NUCLEASE 1"/>
    <property type="match status" value="1"/>
</dbReference>
<reference evidence="2" key="2">
    <citation type="submission" date="2013-05" db="EMBL/GenBank/DDBJ databases">
        <authorList>
            <person name="Carter J.-M."/>
            <person name="Baker S.C."/>
            <person name="Pink R."/>
            <person name="Carter D.R.F."/>
            <person name="Collins A."/>
            <person name="Tomlin J."/>
            <person name="Gibbs M."/>
            <person name="Breuker C.J."/>
        </authorList>
    </citation>
    <scope>NUCLEOTIDE SEQUENCE</scope>
    <source>
        <tissue evidence="2">Ovary</tissue>
    </source>
</reference>
<feature type="non-terminal residue" evidence="2">
    <location>
        <position position="1"/>
    </location>
</feature>
<comment type="subcellular location">
    <subcellularLocation>
        <location evidence="1">Nucleus</location>
    </subcellularLocation>
</comment>
<dbReference type="GO" id="GO:0046872">
    <property type="term" value="F:metal ion binding"/>
    <property type="evidence" value="ECO:0007669"/>
    <property type="project" value="UniProtKB-KW"/>
</dbReference>
<name>S4NZK6_9NEOP</name>
<evidence type="ECO:0000313" key="2">
    <source>
        <dbReference type="EMBL" id="JAA81258.1"/>
    </source>
</evidence>
<proteinExistence type="inferred from homology"/>
<dbReference type="InterPro" id="IPR033315">
    <property type="entry name" value="Fan1-like"/>
</dbReference>
<reference evidence="2" key="1">
    <citation type="journal article" date="2013" name="BMC Genomics">
        <title>Unscrambling butterfly oogenesis.</title>
        <authorList>
            <person name="Carter J.M."/>
            <person name="Baker S.C."/>
            <person name="Pink R."/>
            <person name="Carter D.R."/>
            <person name="Collins A."/>
            <person name="Tomlin J."/>
            <person name="Gibbs M."/>
            <person name="Breuker C.J."/>
        </authorList>
    </citation>
    <scope>NUCLEOTIDE SEQUENCE</scope>
    <source>
        <tissue evidence="2">Ovary</tissue>
    </source>
</reference>
<keyword evidence="1" id="KW-0460">Magnesium</keyword>
<sequence>GVRGLFLSRYQSQPLDLFTDSFYANRQPMIENRLKEIEESTEADMLVRMQDTWLSRPETDVSRGIHRDIGWDGISAVASCLGPNRVAVLCRRL</sequence>
<keyword evidence="1" id="KW-0378">Hydrolase</keyword>
<dbReference type="GO" id="GO:0004528">
    <property type="term" value="F:phosphodiesterase I activity"/>
    <property type="evidence" value="ECO:0007669"/>
    <property type="project" value="UniProtKB-EC"/>
</dbReference>
<feature type="non-terminal residue" evidence="2">
    <location>
        <position position="93"/>
    </location>
</feature>
<accession>S4NZK6</accession>
<keyword evidence="1" id="KW-0539">Nucleus</keyword>
<dbReference type="AlphaFoldDB" id="S4NZK6"/>
<evidence type="ECO:0000256" key="1">
    <source>
        <dbReference type="RuleBase" id="RU365033"/>
    </source>
</evidence>
<comment type="function">
    <text evidence="1">Nuclease required for the repair of DNA interstrand cross-links (ICL). Acts as a 5'-3' exonuclease that anchors at a cut end of DNA and cleaves DNA successively at every third nucleotide, allowing to excise an ICL from one strand through flanking incisions.</text>
</comment>
<dbReference type="EC" id="3.1.4.1" evidence="1"/>
<dbReference type="GO" id="GO:0017108">
    <property type="term" value="F:5'-flap endonuclease activity"/>
    <property type="evidence" value="ECO:0007669"/>
    <property type="project" value="TreeGrafter"/>
</dbReference>
<dbReference type="GO" id="GO:0070336">
    <property type="term" value="F:flap-structured DNA binding"/>
    <property type="evidence" value="ECO:0007669"/>
    <property type="project" value="TreeGrafter"/>
</dbReference>
<organism evidence="2">
    <name type="scientific">Pararge aegeria</name>
    <name type="common">speckled wood butterfly</name>
    <dbReference type="NCBI Taxonomy" id="116150"/>
    <lineage>
        <taxon>Eukaryota</taxon>
        <taxon>Metazoa</taxon>
        <taxon>Ecdysozoa</taxon>
        <taxon>Arthropoda</taxon>
        <taxon>Hexapoda</taxon>
        <taxon>Insecta</taxon>
        <taxon>Pterygota</taxon>
        <taxon>Neoptera</taxon>
        <taxon>Endopterygota</taxon>
        <taxon>Lepidoptera</taxon>
        <taxon>Glossata</taxon>
        <taxon>Ditrysia</taxon>
        <taxon>Papilionoidea</taxon>
        <taxon>Nymphalidae</taxon>
        <taxon>Satyrinae</taxon>
        <taxon>Satyrini</taxon>
        <taxon>Parargina</taxon>
        <taxon>Pararge</taxon>
    </lineage>
</organism>
<dbReference type="GO" id="GO:0008409">
    <property type="term" value="F:5'-3' exonuclease activity"/>
    <property type="evidence" value="ECO:0007669"/>
    <property type="project" value="TreeGrafter"/>
</dbReference>
<dbReference type="PANTHER" id="PTHR15749">
    <property type="entry name" value="FANCONI-ASSOCIATED NUCLEASE 1"/>
    <property type="match status" value="1"/>
</dbReference>
<keyword evidence="1" id="KW-0540">Nuclease</keyword>
<dbReference type="GO" id="GO:0036297">
    <property type="term" value="P:interstrand cross-link repair"/>
    <property type="evidence" value="ECO:0007669"/>
    <property type="project" value="InterPro"/>
</dbReference>